<accession>A0A1F7YPQ7</accession>
<dbReference type="STRING" id="1802500.A2801_01790"/>
<protein>
    <recommendedName>
        <fullName evidence="1">Polymerase nucleotidyl transferase domain-containing protein</fullName>
    </recommendedName>
</protein>
<organism evidence="2 3">
    <name type="scientific">Candidatus Woesebacteria bacterium RIFCSPHIGHO2_01_FULL_41_10</name>
    <dbReference type="NCBI Taxonomy" id="1802500"/>
    <lineage>
        <taxon>Bacteria</taxon>
        <taxon>Candidatus Woeseibacteriota</taxon>
    </lineage>
</organism>
<reference evidence="2 3" key="1">
    <citation type="journal article" date="2016" name="Nat. Commun.">
        <title>Thousands of microbial genomes shed light on interconnected biogeochemical processes in an aquifer system.</title>
        <authorList>
            <person name="Anantharaman K."/>
            <person name="Brown C.T."/>
            <person name="Hug L.A."/>
            <person name="Sharon I."/>
            <person name="Castelle C.J."/>
            <person name="Probst A.J."/>
            <person name="Thomas B.C."/>
            <person name="Singh A."/>
            <person name="Wilkins M.J."/>
            <person name="Karaoz U."/>
            <person name="Brodie E.L."/>
            <person name="Williams K.H."/>
            <person name="Hubbard S.S."/>
            <person name="Banfield J.F."/>
        </authorList>
    </citation>
    <scope>NUCLEOTIDE SEQUENCE [LARGE SCALE GENOMIC DNA]</scope>
</reference>
<dbReference type="Proteomes" id="UP000177263">
    <property type="component" value="Unassembled WGS sequence"/>
</dbReference>
<comment type="caution">
    <text evidence="2">The sequence shown here is derived from an EMBL/GenBank/DDBJ whole genome shotgun (WGS) entry which is preliminary data.</text>
</comment>
<evidence type="ECO:0000313" key="3">
    <source>
        <dbReference type="Proteomes" id="UP000177263"/>
    </source>
</evidence>
<dbReference type="InterPro" id="IPR002934">
    <property type="entry name" value="Polymerase_NTP_transf_dom"/>
</dbReference>
<proteinExistence type="predicted"/>
<sequence>MDDKEVLRWSTGSAVGISKDAHIPHFIKTRLIKQSERKRVSKTKLKKAQSAANFIARLPSILMVGVTGSLAMKNSNKGSDIDLMVVTDVNTLWITRLCTLLGLALFGWKIRRAGQQEEPDALCLNIWMDVEDLAVSEKNIFTAHELCQIIPLVNKKETYQKLLRGNFWTKKYWPYATDKIYVPNTQSRGSDSFICKGLQFLEPFARKLQWWYMKGKRTREVVRITRAFFHPVDWGDEVTKKLSKRGVRVA</sequence>
<name>A0A1F7YPQ7_9BACT</name>
<evidence type="ECO:0000313" key="2">
    <source>
        <dbReference type="EMBL" id="OGM28598.1"/>
    </source>
</evidence>
<dbReference type="EMBL" id="MGGM01000027">
    <property type="protein sequence ID" value="OGM28598.1"/>
    <property type="molecule type" value="Genomic_DNA"/>
</dbReference>
<dbReference type="InterPro" id="IPR043519">
    <property type="entry name" value="NT_sf"/>
</dbReference>
<dbReference type="Gene3D" id="3.30.460.10">
    <property type="entry name" value="Beta Polymerase, domain 2"/>
    <property type="match status" value="1"/>
</dbReference>
<evidence type="ECO:0000259" key="1">
    <source>
        <dbReference type="Pfam" id="PF01909"/>
    </source>
</evidence>
<dbReference type="SUPFAM" id="SSF81301">
    <property type="entry name" value="Nucleotidyltransferase"/>
    <property type="match status" value="1"/>
</dbReference>
<dbReference type="GO" id="GO:0016779">
    <property type="term" value="F:nucleotidyltransferase activity"/>
    <property type="evidence" value="ECO:0007669"/>
    <property type="project" value="InterPro"/>
</dbReference>
<gene>
    <name evidence="2" type="ORF">A2801_01790</name>
</gene>
<dbReference type="AlphaFoldDB" id="A0A1F7YPQ7"/>
<feature type="domain" description="Polymerase nucleotidyl transferase" evidence="1">
    <location>
        <begin position="54"/>
        <end position="91"/>
    </location>
</feature>
<dbReference type="CDD" id="cd05403">
    <property type="entry name" value="NT_KNTase_like"/>
    <property type="match status" value="1"/>
</dbReference>
<dbReference type="Pfam" id="PF01909">
    <property type="entry name" value="NTP_transf_2"/>
    <property type="match status" value="1"/>
</dbReference>